<proteinExistence type="predicted"/>
<feature type="domain" description="OmpR/PhoB-type" evidence="6">
    <location>
        <begin position="76"/>
        <end position="173"/>
    </location>
</feature>
<dbReference type="GO" id="GO:0005829">
    <property type="term" value="C:cytosol"/>
    <property type="evidence" value="ECO:0007669"/>
    <property type="project" value="TreeGrafter"/>
</dbReference>
<sequence length="173" mass="19259">MPGPPTLNSYLYRWYCCRQRRGKETTMTHATVIDLMARQRDTAGADPGEGAVLGVIPVPETGASLVVVGYLVGDTGKVPRPAREIEIDRDSRTVTADGAEIDLTYREFELLDYLAAAPGRVYNRRQLLAAVWDRYDDAGARTVDVHILRLRRKLGRHAGRIVTVRNVGYKYAG</sequence>
<dbReference type="InterPro" id="IPR001867">
    <property type="entry name" value="OmpR/PhoB-type_DNA-bd"/>
</dbReference>
<dbReference type="Gene3D" id="1.10.10.10">
    <property type="entry name" value="Winged helix-like DNA-binding domain superfamily/Winged helix DNA-binding domain"/>
    <property type="match status" value="1"/>
</dbReference>
<evidence type="ECO:0000256" key="5">
    <source>
        <dbReference type="PROSITE-ProRule" id="PRU01091"/>
    </source>
</evidence>
<keyword evidence="1" id="KW-0597">Phosphoprotein</keyword>
<evidence type="ECO:0000313" key="7">
    <source>
        <dbReference type="EMBL" id="NAS21521.1"/>
    </source>
</evidence>
<dbReference type="CDD" id="cd00383">
    <property type="entry name" value="trans_reg_C"/>
    <property type="match status" value="1"/>
</dbReference>
<dbReference type="PANTHER" id="PTHR48111">
    <property type="entry name" value="REGULATOR OF RPOS"/>
    <property type="match status" value="1"/>
</dbReference>
<dbReference type="PROSITE" id="PS51755">
    <property type="entry name" value="OMPR_PHOB"/>
    <property type="match status" value="1"/>
</dbReference>
<evidence type="ECO:0000256" key="3">
    <source>
        <dbReference type="ARBA" id="ARBA00023125"/>
    </source>
</evidence>
<gene>
    <name evidence="7" type="ORF">GT755_07455</name>
</gene>
<dbReference type="SUPFAM" id="SSF46894">
    <property type="entry name" value="C-terminal effector domain of the bipartite response regulators"/>
    <property type="match status" value="1"/>
</dbReference>
<dbReference type="Proteomes" id="UP000479526">
    <property type="component" value="Unassembled WGS sequence"/>
</dbReference>
<dbReference type="GO" id="GO:0000976">
    <property type="term" value="F:transcription cis-regulatory region binding"/>
    <property type="evidence" value="ECO:0007669"/>
    <property type="project" value="TreeGrafter"/>
</dbReference>
<dbReference type="PANTHER" id="PTHR48111:SF4">
    <property type="entry name" value="DNA-BINDING DUAL TRANSCRIPTIONAL REGULATOR OMPR"/>
    <property type="match status" value="1"/>
</dbReference>
<feature type="DNA-binding region" description="OmpR/PhoB-type" evidence="5">
    <location>
        <begin position="76"/>
        <end position="173"/>
    </location>
</feature>
<keyword evidence="8" id="KW-1185">Reference proteome</keyword>
<dbReference type="GO" id="GO:0000156">
    <property type="term" value="F:phosphorelay response regulator activity"/>
    <property type="evidence" value="ECO:0007669"/>
    <property type="project" value="TreeGrafter"/>
</dbReference>
<evidence type="ECO:0000313" key="8">
    <source>
        <dbReference type="Proteomes" id="UP000479526"/>
    </source>
</evidence>
<dbReference type="InterPro" id="IPR039420">
    <property type="entry name" value="WalR-like"/>
</dbReference>
<keyword evidence="4" id="KW-0804">Transcription</keyword>
<keyword evidence="2" id="KW-0805">Transcription regulation</keyword>
<dbReference type="AlphaFoldDB" id="A0A7C9JB66"/>
<name>A0A7C9JB66_9ACTN</name>
<keyword evidence="3 5" id="KW-0238">DNA-binding</keyword>
<organism evidence="7 8">
    <name type="scientific">Herbidospora solisilvae</name>
    <dbReference type="NCBI Taxonomy" id="2696284"/>
    <lineage>
        <taxon>Bacteria</taxon>
        <taxon>Bacillati</taxon>
        <taxon>Actinomycetota</taxon>
        <taxon>Actinomycetes</taxon>
        <taxon>Streptosporangiales</taxon>
        <taxon>Streptosporangiaceae</taxon>
        <taxon>Herbidospora</taxon>
    </lineage>
</organism>
<reference evidence="7 8" key="1">
    <citation type="submission" date="2020-01" db="EMBL/GenBank/DDBJ databases">
        <title>Herbidospora sp. NEAU-GS84 nov., a novel actinomycete isolated from soil.</title>
        <authorList>
            <person name="Han L."/>
        </authorList>
    </citation>
    <scope>NUCLEOTIDE SEQUENCE [LARGE SCALE GENOMIC DNA]</scope>
    <source>
        <strain evidence="7 8">NEAU-GS84</strain>
    </source>
</reference>
<dbReference type="Pfam" id="PF00486">
    <property type="entry name" value="Trans_reg_C"/>
    <property type="match status" value="1"/>
</dbReference>
<evidence type="ECO:0000256" key="2">
    <source>
        <dbReference type="ARBA" id="ARBA00023015"/>
    </source>
</evidence>
<dbReference type="InterPro" id="IPR016032">
    <property type="entry name" value="Sig_transdc_resp-reg_C-effctor"/>
</dbReference>
<evidence type="ECO:0000256" key="4">
    <source>
        <dbReference type="ARBA" id="ARBA00023163"/>
    </source>
</evidence>
<dbReference type="GO" id="GO:0032993">
    <property type="term" value="C:protein-DNA complex"/>
    <property type="evidence" value="ECO:0007669"/>
    <property type="project" value="TreeGrafter"/>
</dbReference>
<evidence type="ECO:0000259" key="6">
    <source>
        <dbReference type="PROSITE" id="PS51755"/>
    </source>
</evidence>
<evidence type="ECO:0000256" key="1">
    <source>
        <dbReference type="ARBA" id="ARBA00022553"/>
    </source>
</evidence>
<dbReference type="SMART" id="SM00862">
    <property type="entry name" value="Trans_reg_C"/>
    <property type="match status" value="1"/>
</dbReference>
<dbReference type="InterPro" id="IPR036388">
    <property type="entry name" value="WH-like_DNA-bd_sf"/>
</dbReference>
<dbReference type="EMBL" id="WXEW01000002">
    <property type="protein sequence ID" value="NAS21521.1"/>
    <property type="molecule type" value="Genomic_DNA"/>
</dbReference>
<dbReference type="GO" id="GO:0006355">
    <property type="term" value="P:regulation of DNA-templated transcription"/>
    <property type="evidence" value="ECO:0007669"/>
    <property type="project" value="InterPro"/>
</dbReference>
<protein>
    <submittedName>
        <fullName evidence="7">Winged helix family transcriptional regulator</fullName>
    </submittedName>
</protein>
<accession>A0A7C9JB66</accession>
<comment type="caution">
    <text evidence="7">The sequence shown here is derived from an EMBL/GenBank/DDBJ whole genome shotgun (WGS) entry which is preliminary data.</text>
</comment>